<sequence>MGAVTIPRHLWRAASCCDWMKQDGRGSCRGVGLRLAGIDMSAR</sequence>
<dbReference type="Proteomes" id="UP000010931">
    <property type="component" value="Unassembled WGS sequence"/>
</dbReference>
<evidence type="ECO:0000313" key="1">
    <source>
        <dbReference type="EMBL" id="ELP62439.1"/>
    </source>
</evidence>
<evidence type="ECO:0000313" key="2">
    <source>
        <dbReference type="Proteomes" id="UP000010931"/>
    </source>
</evidence>
<accession>L7EU81</accession>
<dbReference type="AlphaFoldDB" id="L7EU81"/>
<reference evidence="1 2" key="1">
    <citation type="journal article" date="2011" name="Plasmid">
        <title>Streptomyces turgidiscabies Car8 contains a modular pathogenicity island that shares virulence genes with other actinobacterial plant pathogens.</title>
        <authorList>
            <person name="Huguet-Tapia J.C."/>
            <person name="Badger J.H."/>
            <person name="Loria R."/>
            <person name="Pettis G.S."/>
        </authorList>
    </citation>
    <scope>NUCLEOTIDE SEQUENCE [LARGE SCALE GENOMIC DNA]</scope>
    <source>
        <strain evidence="1 2">Car8</strain>
    </source>
</reference>
<gene>
    <name evidence="1" type="ORF">STRTUCAR8_00008</name>
</gene>
<protein>
    <submittedName>
        <fullName evidence="1">Uncharacterized protein</fullName>
    </submittedName>
</protein>
<dbReference type="EMBL" id="AEJB01000616">
    <property type="protein sequence ID" value="ELP62439.1"/>
    <property type="molecule type" value="Genomic_DNA"/>
</dbReference>
<comment type="caution">
    <text evidence="1">The sequence shown here is derived from an EMBL/GenBank/DDBJ whole genome shotgun (WGS) entry which is preliminary data.</text>
</comment>
<keyword evidence="2" id="KW-1185">Reference proteome</keyword>
<name>L7EU81_STRT8</name>
<organism evidence="1 2">
    <name type="scientific">Streptomyces turgidiscabies (strain Car8)</name>
    <dbReference type="NCBI Taxonomy" id="698760"/>
    <lineage>
        <taxon>Bacteria</taxon>
        <taxon>Bacillati</taxon>
        <taxon>Actinomycetota</taxon>
        <taxon>Actinomycetes</taxon>
        <taxon>Kitasatosporales</taxon>
        <taxon>Streptomycetaceae</taxon>
        <taxon>Streptomyces</taxon>
    </lineage>
</organism>
<proteinExistence type="predicted"/>